<evidence type="ECO:0000313" key="1">
    <source>
        <dbReference type="EMBL" id="CAL1586501.1"/>
    </source>
</evidence>
<dbReference type="Proteomes" id="UP001497482">
    <property type="component" value="Chromosome 17"/>
</dbReference>
<sequence>MFERGEAPGRPPPPAHLLLSSVCQLHNPGSRPLGGDNKRYLTCWSVREVSAVVGHSEATLCGVCRRCEAGLMAVNTMSNAGAAT</sequence>
<evidence type="ECO:0000313" key="2">
    <source>
        <dbReference type="Proteomes" id="UP001497482"/>
    </source>
</evidence>
<name>A0AAV2K985_KNICA</name>
<keyword evidence="2" id="KW-1185">Reference proteome</keyword>
<reference evidence="1 2" key="1">
    <citation type="submission" date="2024-04" db="EMBL/GenBank/DDBJ databases">
        <authorList>
            <person name="Waldvogel A.-M."/>
            <person name="Schoenle A."/>
        </authorList>
    </citation>
    <scope>NUCLEOTIDE SEQUENCE [LARGE SCALE GENOMIC DNA]</scope>
</reference>
<proteinExistence type="predicted"/>
<dbReference type="EMBL" id="OZ035839">
    <property type="protein sequence ID" value="CAL1586501.1"/>
    <property type="molecule type" value="Genomic_DNA"/>
</dbReference>
<accession>A0AAV2K985</accession>
<protein>
    <submittedName>
        <fullName evidence="1">Uncharacterized protein</fullName>
    </submittedName>
</protein>
<organism evidence="1 2">
    <name type="scientific">Knipowitschia caucasica</name>
    <name type="common">Caucasian dwarf goby</name>
    <name type="synonym">Pomatoschistus caucasicus</name>
    <dbReference type="NCBI Taxonomy" id="637954"/>
    <lineage>
        <taxon>Eukaryota</taxon>
        <taxon>Metazoa</taxon>
        <taxon>Chordata</taxon>
        <taxon>Craniata</taxon>
        <taxon>Vertebrata</taxon>
        <taxon>Euteleostomi</taxon>
        <taxon>Actinopterygii</taxon>
        <taxon>Neopterygii</taxon>
        <taxon>Teleostei</taxon>
        <taxon>Neoteleostei</taxon>
        <taxon>Acanthomorphata</taxon>
        <taxon>Gobiaria</taxon>
        <taxon>Gobiiformes</taxon>
        <taxon>Gobioidei</taxon>
        <taxon>Gobiidae</taxon>
        <taxon>Gobiinae</taxon>
        <taxon>Knipowitschia</taxon>
    </lineage>
</organism>
<gene>
    <name evidence="1" type="ORF">KC01_LOCUS16553</name>
</gene>
<dbReference type="AlphaFoldDB" id="A0AAV2K985"/>